<dbReference type="GO" id="GO:0070819">
    <property type="term" value="F:menaquinone-dependent protoporphyrinogen oxidase activity"/>
    <property type="evidence" value="ECO:0007669"/>
    <property type="project" value="TreeGrafter"/>
</dbReference>
<dbReference type="Pfam" id="PF12724">
    <property type="entry name" value="Flavodoxin_5"/>
    <property type="match status" value="1"/>
</dbReference>
<dbReference type="GO" id="GO:0010181">
    <property type="term" value="F:FMN binding"/>
    <property type="evidence" value="ECO:0007669"/>
    <property type="project" value="InterPro"/>
</dbReference>
<dbReference type="GO" id="GO:0006783">
    <property type="term" value="P:heme biosynthetic process"/>
    <property type="evidence" value="ECO:0007669"/>
    <property type="project" value="TreeGrafter"/>
</dbReference>
<evidence type="ECO:0000313" key="2">
    <source>
        <dbReference type="EMBL" id="UPV76684.1"/>
    </source>
</evidence>
<dbReference type="Gene3D" id="3.40.50.360">
    <property type="match status" value="1"/>
</dbReference>
<evidence type="ECO:0000313" key="3">
    <source>
        <dbReference type="Proteomes" id="UP000830729"/>
    </source>
</evidence>
<dbReference type="KEGG" id="halx:M0R89_21010"/>
<dbReference type="PROSITE" id="PS50902">
    <property type="entry name" value="FLAVODOXIN_LIKE"/>
    <property type="match status" value="1"/>
</dbReference>
<gene>
    <name evidence="2" type="ORF">M0R89_21010</name>
</gene>
<organism evidence="2 3">
    <name type="scientific">Halorussus limi</name>
    <dbReference type="NCBI Taxonomy" id="2938695"/>
    <lineage>
        <taxon>Archaea</taxon>
        <taxon>Methanobacteriati</taxon>
        <taxon>Methanobacteriota</taxon>
        <taxon>Stenosarchaea group</taxon>
        <taxon>Halobacteria</taxon>
        <taxon>Halobacteriales</taxon>
        <taxon>Haladaptataceae</taxon>
        <taxon>Halorussus</taxon>
    </lineage>
</organism>
<dbReference type="Proteomes" id="UP000830729">
    <property type="component" value="Plasmid unnamed2"/>
</dbReference>
<sequence length="194" mass="21526">MISFLICYGTGEGQTEKVAERIIKVIRERSHEATAVNTDEIPSDLDVKQFDAVLVGASIHAGKHQSVVREFVKTNRDALAKKPTAFFQVSLSSATEEGRTQAAGYVEEFIEDTGWHPDRIGLFGGALRYSEYGFLKRLMMKQIAKRTMPDVDTSRDAEFTDWDEVEAFAADVAAFVEGRLGIDPSDSNGQEEVE</sequence>
<geneLocation type="plasmid" evidence="2 3">
    <name>unnamed2</name>
</geneLocation>
<dbReference type="PANTHER" id="PTHR38030:SF2">
    <property type="entry name" value="PROTOPORPHYRINOGEN IX DEHYDROGENASE [QUINONE]"/>
    <property type="match status" value="1"/>
</dbReference>
<accession>A0A8U0I1V7</accession>
<dbReference type="InterPro" id="IPR026816">
    <property type="entry name" value="Flavodoxin_dom"/>
</dbReference>
<dbReference type="PANTHER" id="PTHR38030">
    <property type="entry name" value="PROTOPORPHYRINOGEN IX DEHYDROGENASE [MENAQUINONE]"/>
    <property type="match status" value="1"/>
</dbReference>
<name>A0A8U0I1V7_9EURY</name>
<evidence type="ECO:0000259" key="1">
    <source>
        <dbReference type="PROSITE" id="PS50902"/>
    </source>
</evidence>
<proteinExistence type="predicted"/>
<dbReference type="InterPro" id="IPR052200">
    <property type="entry name" value="Protoporphyrinogen_IX_DH"/>
</dbReference>
<dbReference type="InterPro" id="IPR008254">
    <property type="entry name" value="Flavodoxin/NO_synth"/>
</dbReference>
<dbReference type="SUPFAM" id="SSF52218">
    <property type="entry name" value="Flavoproteins"/>
    <property type="match status" value="1"/>
</dbReference>
<protein>
    <submittedName>
        <fullName evidence="2">Protoporphyrinogen oxidase</fullName>
    </submittedName>
</protein>
<reference evidence="2 3" key="1">
    <citation type="submission" date="2022-04" db="EMBL/GenBank/DDBJ databases">
        <title>Diverse halophilic archaea isolated from saline environments.</title>
        <authorList>
            <person name="Cui H.-L."/>
        </authorList>
    </citation>
    <scope>NUCLEOTIDE SEQUENCE [LARGE SCALE GENOMIC DNA]</scope>
    <source>
        <strain evidence="2 3">XZYJT49</strain>
        <plasmid evidence="2 3">unnamed2</plasmid>
    </source>
</reference>
<dbReference type="EMBL" id="CP096661">
    <property type="protein sequence ID" value="UPV76684.1"/>
    <property type="molecule type" value="Genomic_DNA"/>
</dbReference>
<dbReference type="InterPro" id="IPR029039">
    <property type="entry name" value="Flavoprotein-like_sf"/>
</dbReference>
<keyword evidence="2" id="KW-0614">Plasmid</keyword>
<dbReference type="AlphaFoldDB" id="A0A8U0I1V7"/>
<feature type="domain" description="Flavodoxin-like" evidence="1">
    <location>
        <begin position="4"/>
        <end position="167"/>
    </location>
</feature>
<dbReference type="RefSeq" id="WP_248652717.1">
    <property type="nucleotide sequence ID" value="NZ_CP096661.1"/>
</dbReference>
<dbReference type="GeneID" id="72187735"/>
<keyword evidence="3" id="KW-1185">Reference proteome</keyword>